<accession>A0ABQ8UAN9</accession>
<dbReference type="PROSITE" id="PS00108">
    <property type="entry name" value="PROTEIN_KINASE_ST"/>
    <property type="match status" value="1"/>
</dbReference>
<protein>
    <recommendedName>
        <fullName evidence="4">Protein kinase domain-containing protein</fullName>
    </recommendedName>
</protein>
<name>A0ABQ8UAN9_9EUKA</name>
<dbReference type="InterPro" id="IPR001245">
    <property type="entry name" value="Ser-Thr/Tyr_kinase_cat_dom"/>
</dbReference>
<dbReference type="PROSITE" id="PS50011">
    <property type="entry name" value="PROTEIN_KINASE_DOM"/>
    <property type="match status" value="1"/>
</dbReference>
<dbReference type="SMART" id="SM00220">
    <property type="entry name" value="S_TKc"/>
    <property type="match status" value="1"/>
</dbReference>
<gene>
    <name evidence="5" type="ORF">PAPYR_8411</name>
</gene>
<dbReference type="Gene3D" id="1.10.510.10">
    <property type="entry name" value="Transferase(Phosphotransferase) domain 1"/>
    <property type="match status" value="1"/>
</dbReference>
<feature type="domain" description="Protein kinase" evidence="4">
    <location>
        <begin position="1305"/>
        <end position="1650"/>
    </location>
</feature>
<sequence>MFVLRGPALFSFGFFICLSFSVICSNATPPLRCYLSDAGSDVENSCADVNNPCHSLPYVVTAGCSEIILLDSIFVNQSSIVPDNVATFSLAGTGNRSSITCENGGGVFPLLKLTTTAHSTIASFALYNLTIQGCHTPASGGVIQVEHTSPHPIAIRLAGCRFTGCLGQCNGGPVSVEATSTGTVDLSLGDCHFNNNTVRPCSPAPGDTLPPSAGVGFRAPFLAGHTISITRCTFDNQIGVGASAIFIRAADRVDLTGVTFTGNIFSPYQSPLGTSVGGTVVVLFSRDVTLDSCIWDRNANDASHLGGDYAASGILVREPGPGLAPFRMSNCLFTNNEHMAVTSTQLGAIVWVETSGMSTLVDSSWSRNTVSGPGPMLMLNSMNLTMVRCSMTQNEATHTFQSVLGGLVAITDLSGTHLEDCRFIMNTIRAGDAYGALLFISDMTANVARVFLSRSQFLANLATCENSAHGMVLLNGYTGELHDCTFVGNQLEAKEVAWGGALHAIFQQAVSFTDMTFRENLAQAAQIAVGGALSVQTNDLLLTRCKFTENHCRADMSGTGGAAAFMAFRTPSTLVVNDTLLVDNGIEADTASGGSLYLGGFASSRLDNTTFSGARQLALSHATSGGCLYISGRSKTDLSECTFAECEAQRGGAVLASDLAAVTVLGSHFVGCLAWGDGGAVATRGPLVMMGSECTLCSASTGGCLWAMNTAVTISNATFTSNTARIGGGAFFLENCAFSLTESLVADSTVEQGDGGALWARGGTVFLSGTFGKNRADHGGVISASGTQFISNASNYYGNEANSGTVWHLREGSFLSVFDRQLGSPANQDVLHGAGYFTNVTNVTLAHSELSQNTAAQGGALAAESCHLTLRNLQLDLNGGQGGVLWASGSTIDMSNCCAQQNRAEQGHGAVFFLTSASTLAAHHSTFYGNTASKGRGGVLRAERTATWAFDGCIFQENEAYLDGGAISSDLYTDHSCTDCQFLSNSAGDAGAAIALVPTSSAGSISLTGCLFAGHGQGPFDTLPNGTLAFILSPALKRQDIGRGFVTNCTFTQNSGGALFLMRGARVRVDATSVFRENTPNFFSTRPLNAFVGGESTLTLDEMDVSGLNDTAIAGGSLWIYCDQHSIVNRPFGAPPLLPALHAAISQGEAYLQHVSFAKPAPLEITLLLDDSRSLAGFLPACYFAPREGITANQSAPFYRSREGPWLGTCALPLPPDENADRYAWDVWMSNDGMEVTFIGTVTVYHSWWTEFVPALVGIGCLVALTLVVLLIYILVRWVRLKRATTIELASWRSYQVASVDFTHLKILERIGHGAAGEVFKGDLNGTTVAIKRLFDTSQTEERLADFKREVAMMRTLRHPYIVALIGATFENPKLIITEFMGRGSLYALLHDEAANLPMELRLRMAFDMARGLNYLHTLRPPILHRDIKSQNMLVTDDLRVKVSDFGISRLSQEAGITTAAGTPGLDVMLRQQRTLARINPNMDMDVMSQHGPFAGMNPAGTSCGRASEFYAPVDSTPGVMVAVFAAWSAPEVLRGDRSWLPSDVYSFGVCFTPLGMTGHWGYVTDRHHHPDAGVVLWELMTRQTPWADVPPLRVMMTVAQGARLPIPADCPPVLGELMQRCFLEDPEARPTMQQIVDVLSPEVLSHPYVDGLERKKVSKKRRTGGAISPKGSSSELLPQGGAPDSRPLLGDETGEV</sequence>
<evidence type="ECO:0000259" key="4">
    <source>
        <dbReference type="PROSITE" id="PS50011"/>
    </source>
</evidence>
<keyword evidence="6" id="KW-1185">Reference proteome</keyword>
<dbReference type="Gene3D" id="3.30.200.20">
    <property type="entry name" value="Phosphorylase Kinase, domain 1"/>
    <property type="match status" value="1"/>
</dbReference>
<reference evidence="5" key="1">
    <citation type="journal article" date="2022" name="bioRxiv">
        <title>Genomics of Preaxostyla Flagellates Illuminates Evolutionary Transitions and the Path Towards Mitochondrial Loss.</title>
        <authorList>
            <person name="Novak L.V.F."/>
            <person name="Treitli S.C."/>
            <person name="Pyrih J."/>
            <person name="Halakuc P."/>
            <person name="Pipaliya S.V."/>
            <person name="Vacek V."/>
            <person name="Brzon O."/>
            <person name="Soukal P."/>
            <person name="Eme L."/>
            <person name="Dacks J.B."/>
            <person name="Karnkowska A."/>
            <person name="Elias M."/>
            <person name="Hampl V."/>
        </authorList>
    </citation>
    <scope>NUCLEOTIDE SEQUENCE</scope>
    <source>
        <strain evidence="5">RCP-MX</strain>
    </source>
</reference>
<dbReference type="InterPro" id="IPR011050">
    <property type="entry name" value="Pectin_lyase_fold/virulence"/>
</dbReference>
<dbReference type="EMBL" id="JAPMOS010000072">
    <property type="protein sequence ID" value="KAJ4456372.1"/>
    <property type="molecule type" value="Genomic_DNA"/>
</dbReference>
<keyword evidence="3" id="KW-0732">Signal</keyword>
<evidence type="ECO:0000313" key="5">
    <source>
        <dbReference type="EMBL" id="KAJ4456372.1"/>
    </source>
</evidence>
<evidence type="ECO:0000256" key="2">
    <source>
        <dbReference type="SAM" id="Phobius"/>
    </source>
</evidence>
<proteinExistence type="predicted"/>
<feature type="signal peptide" evidence="3">
    <location>
        <begin position="1"/>
        <end position="27"/>
    </location>
</feature>
<dbReference type="CDD" id="cd13999">
    <property type="entry name" value="STKc_MAP3K-like"/>
    <property type="match status" value="1"/>
</dbReference>
<dbReference type="SUPFAM" id="SSF51126">
    <property type="entry name" value="Pectin lyase-like"/>
    <property type="match status" value="4"/>
</dbReference>
<evidence type="ECO:0000256" key="1">
    <source>
        <dbReference type="SAM" id="MobiDB-lite"/>
    </source>
</evidence>
<feature type="transmembrane region" description="Helical" evidence="2">
    <location>
        <begin position="1252"/>
        <end position="1276"/>
    </location>
</feature>
<feature type="chain" id="PRO_5046538343" description="Protein kinase domain-containing protein" evidence="3">
    <location>
        <begin position="28"/>
        <end position="1697"/>
    </location>
</feature>
<organism evidence="5 6">
    <name type="scientific">Paratrimastix pyriformis</name>
    <dbReference type="NCBI Taxonomy" id="342808"/>
    <lineage>
        <taxon>Eukaryota</taxon>
        <taxon>Metamonada</taxon>
        <taxon>Preaxostyla</taxon>
        <taxon>Paratrimastigidae</taxon>
        <taxon>Paratrimastix</taxon>
    </lineage>
</organism>
<comment type="caution">
    <text evidence="5">The sequence shown here is derived from an EMBL/GenBank/DDBJ whole genome shotgun (WGS) entry which is preliminary data.</text>
</comment>
<dbReference type="InterPro" id="IPR051681">
    <property type="entry name" value="Ser/Thr_Kinases-Pseudokinases"/>
</dbReference>
<dbReference type="InterPro" id="IPR008271">
    <property type="entry name" value="Ser/Thr_kinase_AS"/>
</dbReference>
<keyword evidence="2" id="KW-0472">Membrane</keyword>
<dbReference type="Pfam" id="PF07714">
    <property type="entry name" value="PK_Tyr_Ser-Thr"/>
    <property type="match status" value="2"/>
</dbReference>
<dbReference type="PANTHER" id="PTHR44329">
    <property type="entry name" value="SERINE/THREONINE-PROTEIN KINASE TNNI3K-RELATED"/>
    <property type="match status" value="1"/>
</dbReference>
<dbReference type="Proteomes" id="UP001141327">
    <property type="component" value="Unassembled WGS sequence"/>
</dbReference>
<evidence type="ECO:0000256" key="3">
    <source>
        <dbReference type="SAM" id="SignalP"/>
    </source>
</evidence>
<feature type="region of interest" description="Disordered" evidence="1">
    <location>
        <begin position="1655"/>
        <end position="1697"/>
    </location>
</feature>
<dbReference type="InterPro" id="IPR012334">
    <property type="entry name" value="Pectin_lyas_fold"/>
</dbReference>
<keyword evidence="2" id="KW-0812">Transmembrane</keyword>
<evidence type="ECO:0000313" key="6">
    <source>
        <dbReference type="Proteomes" id="UP001141327"/>
    </source>
</evidence>
<keyword evidence="2" id="KW-1133">Transmembrane helix</keyword>
<dbReference type="SUPFAM" id="SSF56112">
    <property type="entry name" value="Protein kinase-like (PK-like)"/>
    <property type="match status" value="1"/>
</dbReference>
<dbReference type="InterPro" id="IPR011009">
    <property type="entry name" value="Kinase-like_dom_sf"/>
</dbReference>
<dbReference type="Gene3D" id="2.160.20.10">
    <property type="entry name" value="Single-stranded right-handed beta-helix, Pectin lyase-like"/>
    <property type="match status" value="1"/>
</dbReference>
<dbReference type="InterPro" id="IPR000719">
    <property type="entry name" value="Prot_kinase_dom"/>
</dbReference>